<dbReference type="GO" id="GO:0070042">
    <property type="term" value="F:rRNA (uridine-N3-)-methyltransferase activity"/>
    <property type="evidence" value="ECO:0007669"/>
    <property type="project" value="TreeGrafter"/>
</dbReference>
<dbReference type="EC" id="2.1.1.193" evidence="10"/>
<protein>
    <recommendedName>
        <fullName evidence="10">Ribosomal RNA small subunit methyltransferase E</fullName>
        <ecNumber evidence="10">2.1.1.193</ecNumber>
    </recommendedName>
</protein>
<keyword evidence="14" id="KW-1185">Reference proteome</keyword>
<keyword evidence="5 10" id="KW-0489">Methyltransferase</keyword>
<organism evidence="13 14">
    <name type="scientific">Limisphaera ngatamarikiensis</name>
    <dbReference type="NCBI Taxonomy" id="1324935"/>
    <lineage>
        <taxon>Bacteria</taxon>
        <taxon>Pseudomonadati</taxon>
        <taxon>Verrucomicrobiota</taxon>
        <taxon>Verrucomicrobiia</taxon>
        <taxon>Limisphaerales</taxon>
        <taxon>Limisphaeraceae</taxon>
        <taxon>Limisphaera</taxon>
    </lineage>
</organism>
<dbReference type="SUPFAM" id="SSF88697">
    <property type="entry name" value="PUA domain-like"/>
    <property type="match status" value="1"/>
</dbReference>
<dbReference type="NCBIfam" id="TIGR00046">
    <property type="entry name" value="RsmE family RNA methyltransferase"/>
    <property type="match status" value="1"/>
</dbReference>
<dbReference type="Pfam" id="PF04452">
    <property type="entry name" value="Methyltrans_RNA"/>
    <property type="match status" value="1"/>
</dbReference>
<dbReference type="PANTHER" id="PTHR30027">
    <property type="entry name" value="RIBOSOMAL RNA SMALL SUBUNIT METHYLTRANSFERASE E"/>
    <property type="match status" value="1"/>
</dbReference>
<gene>
    <name evidence="13" type="ORF">G4L39_09690</name>
</gene>
<feature type="domain" description="Ribosomal RNA small subunit methyltransferase E PUA-like" evidence="12">
    <location>
        <begin position="10"/>
        <end position="52"/>
    </location>
</feature>
<dbReference type="GO" id="GO:0070475">
    <property type="term" value="P:rRNA base methylation"/>
    <property type="evidence" value="ECO:0007669"/>
    <property type="project" value="TreeGrafter"/>
</dbReference>
<evidence type="ECO:0000256" key="9">
    <source>
        <dbReference type="ARBA" id="ARBA00047944"/>
    </source>
</evidence>
<evidence type="ECO:0000259" key="12">
    <source>
        <dbReference type="Pfam" id="PF20260"/>
    </source>
</evidence>
<dbReference type="GO" id="GO:0005737">
    <property type="term" value="C:cytoplasm"/>
    <property type="evidence" value="ECO:0007669"/>
    <property type="project" value="UniProtKB-SubCell"/>
</dbReference>
<comment type="function">
    <text evidence="8 10">Specifically methylates the N3 position of the uracil ring of uridine 1498 (m3U1498) in 16S rRNA. Acts on the fully assembled 30S ribosomal subunit.</text>
</comment>
<evidence type="ECO:0000256" key="6">
    <source>
        <dbReference type="ARBA" id="ARBA00022679"/>
    </source>
</evidence>
<dbReference type="CDD" id="cd18084">
    <property type="entry name" value="RsmE-like"/>
    <property type="match status" value="1"/>
</dbReference>
<dbReference type="PANTHER" id="PTHR30027:SF3">
    <property type="entry name" value="16S RRNA (URACIL(1498)-N(3))-METHYLTRANSFERASE"/>
    <property type="match status" value="1"/>
</dbReference>
<evidence type="ECO:0000256" key="10">
    <source>
        <dbReference type="PIRNR" id="PIRNR015601"/>
    </source>
</evidence>
<dbReference type="InterPro" id="IPR006700">
    <property type="entry name" value="RsmE"/>
</dbReference>
<evidence type="ECO:0000256" key="5">
    <source>
        <dbReference type="ARBA" id="ARBA00022603"/>
    </source>
</evidence>
<dbReference type="PIRSF" id="PIRSF015601">
    <property type="entry name" value="MTase_slr0722"/>
    <property type="match status" value="1"/>
</dbReference>
<evidence type="ECO:0000256" key="4">
    <source>
        <dbReference type="ARBA" id="ARBA00022552"/>
    </source>
</evidence>
<evidence type="ECO:0000313" key="14">
    <source>
        <dbReference type="Proteomes" id="UP000477311"/>
    </source>
</evidence>
<dbReference type="SUPFAM" id="SSF75217">
    <property type="entry name" value="alpha/beta knot"/>
    <property type="match status" value="1"/>
</dbReference>
<comment type="similarity">
    <text evidence="2 10">Belongs to the RNA methyltransferase RsmE family.</text>
</comment>
<dbReference type="InterPro" id="IPR029028">
    <property type="entry name" value="Alpha/beta_knot_MTases"/>
</dbReference>
<dbReference type="InterPro" id="IPR015947">
    <property type="entry name" value="PUA-like_sf"/>
</dbReference>
<reference evidence="13 14" key="1">
    <citation type="submission" date="2020-02" db="EMBL/GenBank/DDBJ databases">
        <title>Draft genome sequence of Limisphaera ngatamarikiensis NGM72.4T, a thermophilic Verrucomicrobia grouped in subdivision 3.</title>
        <authorList>
            <person name="Carere C.R."/>
            <person name="Steen J."/>
            <person name="Hugenholtz P."/>
            <person name="Stott M.B."/>
        </authorList>
    </citation>
    <scope>NUCLEOTIDE SEQUENCE [LARGE SCALE GENOMIC DNA]</scope>
    <source>
        <strain evidence="13 14">NGM72.4</strain>
    </source>
</reference>
<dbReference type="Proteomes" id="UP000477311">
    <property type="component" value="Unassembled WGS sequence"/>
</dbReference>
<dbReference type="AlphaFoldDB" id="A0A6M1RPS7"/>
<evidence type="ECO:0000313" key="13">
    <source>
        <dbReference type="EMBL" id="NGO39663.1"/>
    </source>
</evidence>
<evidence type="ECO:0000256" key="8">
    <source>
        <dbReference type="ARBA" id="ARBA00025699"/>
    </source>
</evidence>
<evidence type="ECO:0000256" key="7">
    <source>
        <dbReference type="ARBA" id="ARBA00022691"/>
    </source>
</evidence>
<keyword evidence="7 10" id="KW-0949">S-adenosyl-L-methionine</keyword>
<evidence type="ECO:0000259" key="11">
    <source>
        <dbReference type="Pfam" id="PF04452"/>
    </source>
</evidence>
<keyword evidence="3 10" id="KW-0963">Cytoplasm</keyword>
<keyword evidence="6 10" id="KW-0808">Transferase</keyword>
<accession>A0A6M1RPS7</accession>
<comment type="catalytic activity">
    <reaction evidence="9 10">
        <text>uridine(1498) in 16S rRNA + S-adenosyl-L-methionine = N(3)-methyluridine(1498) in 16S rRNA + S-adenosyl-L-homocysteine + H(+)</text>
        <dbReference type="Rhea" id="RHEA:42920"/>
        <dbReference type="Rhea" id="RHEA-COMP:10283"/>
        <dbReference type="Rhea" id="RHEA-COMP:10284"/>
        <dbReference type="ChEBI" id="CHEBI:15378"/>
        <dbReference type="ChEBI" id="CHEBI:57856"/>
        <dbReference type="ChEBI" id="CHEBI:59789"/>
        <dbReference type="ChEBI" id="CHEBI:65315"/>
        <dbReference type="ChEBI" id="CHEBI:74502"/>
        <dbReference type="EC" id="2.1.1.193"/>
    </reaction>
</comment>
<sequence length="241" mass="26513">MNERVMLCPRETHHALHVLRVRPGEVVELLDGAGQVCRAEVVEAARRAVVLRVWGRRRELPPAWRLTLVVGLIKAGGFEEVLEKATELGVTGIQPVLAARSVVRLRAEEVGARREKWRWVAVDALKQCGGAWLPEVGELRPLGDWLRGRPRFDLEVFGGLGGGRETLRGRLERYRREHGGRLPGSVAAYVGPEGDFTLEESAALERAGVDPVWLGPRVLRSETAALVFAAVIQSEFLGNGG</sequence>
<comment type="caution">
    <text evidence="13">The sequence shown here is derived from an EMBL/GenBank/DDBJ whole genome shotgun (WGS) entry which is preliminary data.</text>
</comment>
<dbReference type="EMBL" id="JAAKYA010000066">
    <property type="protein sequence ID" value="NGO39663.1"/>
    <property type="molecule type" value="Genomic_DNA"/>
</dbReference>
<comment type="subcellular location">
    <subcellularLocation>
        <location evidence="1 10">Cytoplasm</location>
    </subcellularLocation>
</comment>
<proteinExistence type="inferred from homology"/>
<dbReference type="InterPro" id="IPR046887">
    <property type="entry name" value="RsmE_PUA-like"/>
</dbReference>
<evidence type="ECO:0000256" key="2">
    <source>
        <dbReference type="ARBA" id="ARBA00005528"/>
    </source>
</evidence>
<name>A0A6M1RPS7_9BACT</name>
<dbReference type="Pfam" id="PF20260">
    <property type="entry name" value="PUA_4"/>
    <property type="match status" value="1"/>
</dbReference>
<evidence type="ECO:0000256" key="1">
    <source>
        <dbReference type="ARBA" id="ARBA00004496"/>
    </source>
</evidence>
<dbReference type="InterPro" id="IPR046886">
    <property type="entry name" value="RsmE_MTase_dom"/>
</dbReference>
<dbReference type="InterPro" id="IPR029026">
    <property type="entry name" value="tRNA_m1G_MTases_N"/>
</dbReference>
<keyword evidence="4 10" id="KW-0698">rRNA processing</keyword>
<dbReference type="Gene3D" id="3.40.1280.10">
    <property type="match status" value="1"/>
</dbReference>
<feature type="domain" description="Ribosomal RNA small subunit methyltransferase E methyltransferase" evidence="11">
    <location>
        <begin position="65"/>
        <end position="233"/>
    </location>
</feature>
<evidence type="ECO:0000256" key="3">
    <source>
        <dbReference type="ARBA" id="ARBA00022490"/>
    </source>
</evidence>